<reference evidence="1" key="1">
    <citation type="submission" date="2019-03" db="EMBL/GenBank/DDBJ databases">
        <title>Single cell metagenomics reveals metabolic interactions within the superorganism composed of flagellate Streblomastix strix and complex community of Bacteroidetes bacteria on its surface.</title>
        <authorList>
            <person name="Treitli S.C."/>
            <person name="Kolisko M."/>
            <person name="Husnik F."/>
            <person name="Keeling P."/>
            <person name="Hampl V."/>
        </authorList>
    </citation>
    <scope>NUCLEOTIDE SEQUENCE</scope>
    <source>
        <strain evidence="1">STM</strain>
    </source>
</reference>
<name>A0A5J4PT04_9ZZZZ</name>
<organism evidence="1">
    <name type="scientific">termite gut metagenome</name>
    <dbReference type="NCBI Taxonomy" id="433724"/>
    <lineage>
        <taxon>unclassified sequences</taxon>
        <taxon>metagenomes</taxon>
        <taxon>organismal metagenomes</taxon>
    </lineage>
</organism>
<protein>
    <submittedName>
        <fullName evidence="1">Uncharacterized protein</fullName>
    </submittedName>
</protein>
<evidence type="ECO:0000313" key="1">
    <source>
        <dbReference type="EMBL" id="KAA6312272.1"/>
    </source>
</evidence>
<proteinExistence type="predicted"/>
<dbReference type="EMBL" id="SNRY01006580">
    <property type="protein sequence ID" value="KAA6312272.1"/>
    <property type="molecule type" value="Genomic_DNA"/>
</dbReference>
<comment type="caution">
    <text evidence="1">The sequence shown here is derived from an EMBL/GenBank/DDBJ whole genome shotgun (WGS) entry which is preliminary data.</text>
</comment>
<feature type="non-terminal residue" evidence="1">
    <location>
        <position position="1"/>
    </location>
</feature>
<dbReference type="AlphaFoldDB" id="A0A5J4PT04"/>
<sequence length="34" mass="3835">VILKHSYKAVYRIGGYASNLDYDTSLNTYPIPTT</sequence>
<accession>A0A5J4PT04</accession>
<gene>
    <name evidence="1" type="ORF">EZS27_036767</name>
</gene>